<reference evidence="1 2" key="1">
    <citation type="journal article" date="2018" name="Sci. Data">
        <title>The draft genome sequence of cork oak.</title>
        <authorList>
            <person name="Ramos A.M."/>
            <person name="Usie A."/>
            <person name="Barbosa P."/>
            <person name="Barros P.M."/>
            <person name="Capote T."/>
            <person name="Chaves I."/>
            <person name="Simoes F."/>
            <person name="Abreu I."/>
            <person name="Carrasquinho I."/>
            <person name="Faro C."/>
            <person name="Guimaraes J.B."/>
            <person name="Mendonca D."/>
            <person name="Nobrega F."/>
            <person name="Rodrigues L."/>
            <person name="Saibo N.J.M."/>
            <person name="Varela M.C."/>
            <person name="Egas C."/>
            <person name="Matos J."/>
            <person name="Miguel C.M."/>
            <person name="Oliveira M.M."/>
            <person name="Ricardo C.P."/>
            <person name="Goncalves S."/>
        </authorList>
    </citation>
    <scope>NUCLEOTIDE SEQUENCE [LARGE SCALE GENOMIC DNA]</scope>
    <source>
        <strain evidence="2">cv. HL8</strain>
    </source>
</reference>
<comment type="caution">
    <text evidence="1">The sequence shown here is derived from an EMBL/GenBank/DDBJ whole genome shotgun (WGS) entry which is preliminary data.</text>
</comment>
<evidence type="ECO:0000313" key="2">
    <source>
        <dbReference type="Proteomes" id="UP000237347"/>
    </source>
</evidence>
<keyword evidence="2" id="KW-1185">Reference proteome</keyword>
<organism evidence="1 2">
    <name type="scientific">Quercus suber</name>
    <name type="common">Cork oak</name>
    <dbReference type="NCBI Taxonomy" id="58331"/>
    <lineage>
        <taxon>Eukaryota</taxon>
        <taxon>Viridiplantae</taxon>
        <taxon>Streptophyta</taxon>
        <taxon>Embryophyta</taxon>
        <taxon>Tracheophyta</taxon>
        <taxon>Spermatophyta</taxon>
        <taxon>Magnoliopsida</taxon>
        <taxon>eudicotyledons</taxon>
        <taxon>Gunneridae</taxon>
        <taxon>Pentapetalae</taxon>
        <taxon>rosids</taxon>
        <taxon>fabids</taxon>
        <taxon>Fagales</taxon>
        <taxon>Fagaceae</taxon>
        <taxon>Quercus</taxon>
    </lineage>
</organism>
<dbReference type="AlphaFoldDB" id="A0AAW0K2D3"/>
<dbReference type="Proteomes" id="UP000237347">
    <property type="component" value="Unassembled WGS sequence"/>
</dbReference>
<gene>
    <name evidence="1" type="ORF">CFP56_025627</name>
</gene>
<sequence>MKPLVNARPTVKVTTECNHWILHKFKTDAAVKATGSIIFGIWDYIRDRFPLIFAKGISLSHGLLKVLFYGHLSVAQLRFPLMPKSEIHKQKQR</sequence>
<protein>
    <submittedName>
        <fullName evidence="1">Uncharacterized protein</fullName>
    </submittedName>
</protein>
<proteinExistence type="predicted"/>
<name>A0AAW0K2D3_QUESU</name>
<dbReference type="EMBL" id="PKMF04000407">
    <property type="protein sequence ID" value="KAK7833432.1"/>
    <property type="molecule type" value="Genomic_DNA"/>
</dbReference>
<evidence type="ECO:0000313" key="1">
    <source>
        <dbReference type="EMBL" id="KAK7833432.1"/>
    </source>
</evidence>
<accession>A0AAW0K2D3</accession>